<sequence>MVKDLVSANSDSEEENHCFEIKKRISSSTPKEASAITKGRVNLVVAAFAAGLSINSMKQPISQEQKGHDNPTWDGQGRSKEDGVHLDEYGSNLLNPDIGTRKRPLEAVEGHMGDIPTLKKQFVEAADNLEQVEEASLEWPPSDK</sequence>
<feature type="compositionally biased region" description="Basic and acidic residues" evidence="1">
    <location>
        <begin position="65"/>
        <end position="88"/>
    </location>
</feature>
<reference evidence="2 3" key="1">
    <citation type="submission" date="2024-04" db="EMBL/GenBank/DDBJ databases">
        <authorList>
            <person name="Fracassetti M."/>
        </authorList>
    </citation>
    <scope>NUCLEOTIDE SEQUENCE [LARGE SCALE GENOMIC DNA]</scope>
</reference>
<dbReference type="AlphaFoldDB" id="A0AAV2FSN2"/>
<evidence type="ECO:0000313" key="2">
    <source>
        <dbReference type="EMBL" id="CAL1401361.1"/>
    </source>
</evidence>
<dbReference type="Proteomes" id="UP001497516">
    <property type="component" value="Chromosome 7"/>
</dbReference>
<feature type="region of interest" description="Disordered" evidence="1">
    <location>
        <begin position="59"/>
        <end position="102"/>
    </location>
</feature>
<proteinExistence type="predicted"/>
<name>A0AAV2FSN2_9ROSI</name>
<gene>
    <name evidence="2" type="ORF">LTRI10_LOCUS41424</name>
</gene>
<dbReference type="EMBL" id="OZ034820">
    <property type="protein sequence ID" value="CAL1401361.1"/>
    <property type="molecule type" value="Genomic_DNA"/>
</dbReference>
<evidence type="ECO:0000256" key="1">
    <source>
        <dbReference type="SAM" id="MobiDB-lite"/>
    </source>
</evidence>
<protein>
    <submittedName>
        <fullName evidence="2">Uncharacterized protein</fullName>
    </submittedName>
</protein>
<keyword evidence="3" id="KW-1185">Reference proteome</keyword>
<accession>A0AAV2FSN2</accession>
<organism evidence="2 3">
    <name type="scientific">Linum trigynum</name>
    <dbReference type="NCBI Taxonomy" id="586398"/>
    <lineage>
        <taxon>Eukaryota</taxon>
        <taxon>Viridiplantae</taxon>
        <taxon>Streptophyta</taxon>
        <taxon>Embryophyta</taxon>
        <taxon>Tracheophyta</taxon>
        <taxon>Spermatophyta</taxon>
        <taxon>Magnoliopsida</taxon>
        <taxon>eudicotyledons</taxon>
        <taxon>Gunneridae</taxon>
        <taxon>Pentapetalae</taxon>
        <taxon>rosids</taxon>
        <taxon>fabids</taxon>
        <taxon>Malpighiales</taxon>
        <taxon>Linaceae</taxon>
        <taxon>Linum</taxon>
    </lineage>
</organism>
<evidence type="ECO:0000313" key="3">
    <source>
        <dbReference type="Proteomes" id="UP001497516"/>
    </source>
</evidence>